<name>A0A0F5N762_9MYCO</name>
<protein>
    <recommendedName>
        <fullName evidence="4">DUF3761 domain-containing protein</fullName>
    </recommendedName>
</protein>
<dbReference type="STRING" id="244292.ABW17_16115"/>
<dbReference type="Pfam" id="PF12587">
    <property type="entry name" value="DUF3761"/>
    <property type="match status" value="1"/>
</dbReference>
<dbReference type="RefSeq" id="WP_046185836.1">
    <property type="nucleotide sequence ID" value="NZ_JACKSS010000004.1"/>
</dbReference>
<reference evidence="2 3" key="1">
    <citation type="submission" date="2016-01" db="EMBL/GenBank/DDBJ databases">
        <title>The new phylogeny of the genus Mycobacterium.</title>
        <authorList>
            <person name="Tarcisio F."/>
            <person name="Conor M."/>
            <person name="Antonella G."/>
            <person name="Elisabetta G."/>
            <person name="Giulia F.S."/>
            <person name="Sara T."/>
            <person name="Anna F."/>
            <person name="Clotilde B."/>
            <person name="Roberto B."/>
            <person name="Veronica D.S."/>
            <person name="Fabio R."/>
            <person name="Monica P."/>
            <person name="Olivier J."/>
            <person name="Enrico T."/>
            <person name="Nicola S."/>
        </authorList>
    </citation>
    <scope>NUCLEOTIDE SEQUENCE [LARGE SCALE GENOMIC DNA]</scope>
    <source>
        <strain evidence="2 3">DSM 44803</strain>
    </source>
</reference>
<sequence>MLLRATLVAAVIAATAGGLAAPAYSSPGCYTASSGDCVPYPQHGGSQPQGATAQCADGSWSFSEHPHASGTCHGHGGVQQYL</sequence>
<comment type="caution">
    <text evidence="2">The sequence shown here is derived from an EMBL/GenBank/DDBJ whole genome shotgun (WGS) entry which is preliminary data.</text>
</comment>
<dbReference type="EMBL" id="LQPH01000034">
    <property type="protein sequence ID" value="ORW32172.1"/>
    <property type="molecule type" value="Genomic_DNA"/>
</dbReference>
<proteinExistence type="predicted"/>
<keyword evidence="3" id="KW-1185">Reference proteome</keyword>
<dbReference type="InterPro" id="IPR022236">
    <property type="entry name" value="DUF3761"/>
</dbReference>
<evidence type="ECO:0000256" key="1">
    <source>
        <dbReference type="SAM" id="SignalP"/>
    </source>
</evidence>
<dbReference type="Proteomes" id="UP000193781">
    <property type="component" value="Unassembled WGS sequence"/>
</dbReference>
<feature type="chain" id="PRO_5038791814" description="DUF3761 domain-containing protein" evidence="1">
    <location>
        <begin position="21"/>
        <end position="82"/>
    </location>
</feature>
<dbReference type="AlphaFoldDB" id="A0A0F5N762"/>
<feature type="signal peptide" evidence="1">
    <location>
        <begin position="1"/>
        <end position="20"/>
    </location>
</feature>
<evidence type="ECO:0000313" key="2">
    <source>
        <dbReference type="EMBL" id="ORW32172.1"/>
    </source>
</evidence>
<gene>
    <name evidence="2" type="ORF">AWC17_25205</name>
</gene>
<organism evidence="2 3">
    <name type="scientific">Mycobacterium nebraskense</name>
    <dbReference type="NCBI Taxonomy" id="244292"/>
    <lineage>
        <taxon>Bacteria</taxon>
        <taxon>Bacillati</taxon>
        <taxon>Actinomycetota</taxon>
        <taxon>Actinomycetes</taxon>
        <taxon>Mycobacteriales</taxon>
        <taxon>Mycobacteriaceae</taxon>
        <taxon>Mycobacterium</taxon>
    </lineage>
</organism>
<dbReference type="OrthoDB" id="4751721at2"/>
<evidence type="ECO:0008006" key="4">
    <source>
        <dbReference type="Google" id="ProtNLM"/>
    </source>
</evidence>
<evidence type="ECO:0000313" key="3">
    <source>
        <dbReference type="Proteomes" id="UP000193781"/>
    </source>
</evidence>
<accession>A0A0F5N762</accession>
<keyword evidence="1" id="KW-0732">Signal</keyword>